<evidence type="ECO:0000313" key="4">
    <source>
        <dbReference type="Proteomes" id="UP001501251"/>
    </source>
</evidence>
<accession>A0ABP8BJ16</accession>
<evidence type="ECO:0008006" key="5">
    <source>
        <dbReference type="Google" id="ProtNLM"/>
    </source>
</evidence>
<keyword evidence="4" id="KW-1185">Reference proteome</keyword>
<keyword evidence="2" id="KW-0472">Membrane</keyword>
<dbReference type="EMBL" id="BAABAQ010000017">
    <property type="protein sequence ID" value="GAA4207182.1"/>
    <property type="molecule type" value="Genomic_DNA"/>
</dbReference>
<feature type="compositionally biased region" description="Low complexity" evidence="1">
    <location>
        <begin position="38"/>
        <end position="49"/>
    </location>
</feature>
<dbReference type="Proteomes" id="UP001501251">
    <property type="component" value="Unassembled WGS sequence"/>
</dbReference>
<dbReference type="NCBIfam" id="NF038083">
    <property type="entry name" value="CU044_5270_fam"/>
    <property type="match status" value="1"/>
</dbReference>
<sequence length="413" mass="44656">MDELTSVRDLLTEPEPSHEVIAAGRARLLAAADPFSGFSESFEPSGPSSPGSPSPGSPGDRMIRQARRGRRTAWWTALGVGLAGTAAAAALVVTSSTAVHPPAPLNRLPAPDTSATARQVLLAAATAVAKAPTKGAYWVIRTVNGSQRVEPGARYLVLRRHATEMWLSRTRDRKSWRINQYLGAKPATPRDEAAWRKNGSPTRWLFEDGALTGGYISPEHRIESAKGEPEASWLRGGWIGSAGHLTKGSLTWAEVSAMPDTPEKLKAYLGERNASLTAERPDPGKRGEADPWMLEDCMTIITSLPVSPETRAAAYQLLASLPGMNSEGEVVDDLGRVGQAISYPASTSMPQGENRVFGRNRLVIDVASGLPLSRERDNLDRLPDGRTYKVASFTAYERIGWTDDMPDLPARRD</sequence>
<evidence type="ECO:0000256" key="2">
    <source>
        <dbReference type="SAM" id="Phobius"/>
    </source>
</evidence>
<keyword evidence="2" id="KW-0812">Transmembrane</keyword>
<protein>
    <recommendedName>
        <fullName evidence="5">CU044_5270 family protein</fullName>
    </recommendedName>
</protein>
<comment type="caution">
    <text evidence="3">The sequence shown here is derived from an EMBL/GenBank/DDBJ whole genome shotgun (WGS) entry which is preliminary data.</text>
</comment>
<dbReference type="RefSeq" id="WP_344922579.1">
    <property type="nucleotide sequence ID" value="NZ_BAABAQ010000017.1"/>
</dbReference>
<gene>
    <name evidence="3" type="ORF">GCM10022252_70450</name>
</gene>
<evidence type="ECO:0000313" key="3">
    <source>
        <dbReference type="EMBL" id="GAA4207182.1"/>
    </source>
</evidence>
<feature type="transmembrane region" description="Helical" evidence="2">
    <location>
        <begin position="72"/>
        <end position="93"/>
    </location>
</feature>
<evidence type="ECO:0000256" key="1">
    <source>
        <dbReference type="SAM" id="MobiDB-lite"/>
    </source>
</evidence>
<proteinExistence type="predicted"/>
<dbReference type="InterPro" id="IPR047789">
    <property type="entry name" value="CU044_5270-like"/>
</dbReference>
<keyword evidence="2" id="KW-1133">Transmembrane helix</keyword>
<name>A0ABP8BJ16_9ACTN</name>
<organism evidence="3 4">
    <name type="scientific">Streptosporangium oxazolinicum</name>
    <dbReference type="NCBI Taxonomy" id="909287"/>
    <lineage>
        <taxon>Bacteria</taxon>
        <taxon>Bacillati</taxon>
        <taxon>Actinomycetota</taxon>
        <taxon>Actinomycetes</taxon>
        <taxon>Streptosporangiales</taxon>
        <taxon>Streptosporangiaceae</taxon>
        <taxon>Streptosporangium</taxon>
    </lineage>
</organism>
<reference evidence="4" key="1">
    <citation type="journal article" date="2019" name="Int. J. Syst. Evol. Microbiol.">
        <title>The Global Catalogue of Microorganisms (GCM) 10K type strain sequencing project: providing services to taxonomists for standard genome sequencing and annotation.</title>
        <authorList>
            <consortium name="The Broad Institute Genomics Platform"/>
            <consortium name="The Broad Institute Genome Sequencing Center for Infectious Disease"/>
            <person name="Wu L."/>
            <person name="Ma J."/>
        </authorList>
    </citation>
    <scope>NUCLEOTIDE SEQUENCE [LARGE SCALE GENOMIC DNA]</scope>
    <source>
        <strain evidence="4">JCM 17388</strain>
    </source>
</reference>
<feature type="region of interest" description="Disordered" evidence="1">
    <location>
        <begin position="38"/>
        <end position="62"/>
    </location>
</feature>